<organism evidence="2 3">
    <name type="scientific">Reticulomyxa filosa</name>
    <dbReference type="NCBI Taxonomy" id="46433"/>
    <lineage>
        <taxon>Eukaryota</taxon>
        <taxon>Sar</taxon>
        <taxon>Rhizaria</taxon>
        <taxon>Retaria</taxon>
        <taxon>Foraminifera</taxon>
        <taxon>Monothalamids</taxon>
        <taxon>Reticulomyxidae</taxon>
        <taxon>Reticulomyxa</taxon>
    </lineage>
</organism>
<proteinExistence type="predicted"/>
<dbReference type="Proteomes" id="UP000023152">
    <property type="component" value="Unassembled WGS sequence"/>
</dbReference>
<dbReference type="SUPFAM" id="SSF117281">
    <property type="entry name" value="Kelch motif"/>
    <property type="match status" value="1"/>
</dbReference>
<evidence type="ECO:0000313" key="2">
    <source>
        <dbReference type="EMBL" id="ETO24380.1"/>
    </source>
</evidence>
<accession>X6NDK8</accession>
<evidence type="ECO:0000256" key="1">
    <source>
        <dbReference type="SAM" id="Phobius"/>
    </source>
</evidence>
<dbReference type="EMBL" id="ASPP01009251">
    <property type="protein sequence ID" value="ETO24380.1"/>
    <property type="molecule type" value="Genomic_DNA"/>
</dbReference>
<keyword evidence="3" id="KW-1185">Reference proteome</keyword>
<dbReference type="InterPro" id="IPR006652">
    <property type="entry name" value="Kelch_1"/>
</dbReference>
<reference evidence="2 3" key="1">
    <citation type="journal article" date="2013" name="Curr. Biol.">
        <title>The Genome of the Foraminiferan Reticulomyxa filosa.</title>
        <authorList>
            <person name="Glockner G."/>
            <person name="Hulsmann N."/>
            <person name="Schleicher M."/>
            <person name="Noegel A.A."/>
            <person name="Eichinger L."/>
            <person name="Gallinger C."/>
            <person name="Pawlowski J."/>
            <person name="Sierra R."/>
            <person name="Euteneuer U."/>
            <person name="Pillet L."/>
            <person name="Moustafa A."/>
            <person name="Platzer M."/>
            <person name="Groth M."/>
            <person name="Szafranski K."/>
            <person name="Schliwa M."/>
        </authorList>
    </citation>
    <scope>NUCLEOTIDE SEQUENCE [LARGE SCALE GENOMIC DNA]</scope>
</reference>
<name>X6NDK8_RETFI</name>
<keyword evidence="1" id="KW-1133">Transmembrane helix</keyword>
<comment type="caution">
    <text evidence="2">The sequence shown here is derived from an EMBL/GenBank/DDBJ whole genome shotgun (WGS) entry which is preliminary data.</text>
</comment>
<keyword evidence="1" id="KW-0472">Membrane</keyword>
<sequence>MLFIASTHLILPKKIFKTICKKKKKKTGSIQEQKKLCSEGRMKKQSYQEQIKTQLPASLCYPQCVVFNDEILICGAYGQPKCYSFHVKQSTYKEICSYPSNVGLLGHSVVECNDESSDNDEKMTTLLSFGGEDKHTFVMKYKSVWDEKEPVKDMNRWSRVKNRVVFGFNRNERDDNLCGARGLISGYNKNLLFVVYPPNEIDVIDLSSYEYVPNVSNKKIPQMIKSKRIEFSSFVPMTKYGKQITNEFILTCEELNIWIKYDEMEKTFLYKFLPTFCLGVPLSFCGYTYIYDHILLFGGLNHNASQRSNSISAYDMKNQQWSNVSVLIPQSISSCAVVISPADYSLHIIGGRTYASELNSHYIIPIDKIIQKNVNVSFFAFVIVWLLLSILFDFWFVVCLQWTIAEIRIITGYWQHKCQFHRLGWIYDFEKIILLFLK</sequence>
<dbReference type="Gene3D" id="2.120.10.80">
    <property type="entry name" value="Kelch-type beta propeller"/>
    <property type="match status" value="1"/>
</dbReference>
<feature type="transmembrane region" description="Helical" evidence="1">
    <location>
        <begin position="378"/>
        <end position="400"/>
    </location>
</feature>
<protein>
    <recommendedName>
        <fullName evidence="4">Kelch motif family protein</fullName>
    </recommendedName>
</protein>
<gene>
    <name evidence="2" type="ORF">RFI_12775</name>
</gene>
<dbReference type="OrthoDB" id="432528at2759"/>
<dbReference type="InterPro" id="IPR015915">
    <property type="entry name" value="Kelch-typ_b-propeller"/>
</dbReference>
<evidence type="ECO:0008006" key="4">
    <source>
        <dbReference type="Google" id="ProtNLM"/>
    </source>
</evidence>
<dbReference type="Pfam" id="PF01344">
    <property type="entry name" value="Kelch_1"/>
    <property type="match status" value="1"/>
</dbReference>
<keyword evidence="1" id="KW-0812">Transmembrane</keyword>
<evidence type="ECO:0000313" key="3">
    <source>
        <dbReference type="Proteomes" id="UP000023152"/>
    </source>
</evidence>
<dbReference type="AlphaFoldDB" id="X6NDK8"/>